<evidence type="ECO:0000256" key="7">
    <source>
        <dbReference type="SAM" id="Coils"/>
    </source>
</evidence>
<dbReference type="InterPro" id="IPR003594">
    <property type="entry name" value="HATPase_dom"/>
</dbReference>
<dbReference type="InterPro" id="IPR013767">
    <property type="entry name" value="PAS_fold"/>
</dbReference>
<dbReference type="SMART" id="SM00086">
    <property type="entry name" value="PAC"/>
    <property type="match status" value="5"/>
</dbReference>
<dbReference type="InterPro" id="IPR050903">
    <property type="entry name" value="Bact_Chemotaxis_MeTrfase"/>
</dbReference>
<dbReference type="InterPro" id="IPR013656">
    <property type="entry name" value="PAS_4"/>
</dbReference>
<feature type="domain" description="PAC" evidence="10">
    <location>
        <begin position="1461"/>
        <end position="1514"/>
    </location>
</feature>
<dbReference type="SUPFAM" id="SSF55874">
    <property type="entry name" value="ATPase domain of HSP90 chaperone/DNA topoisomerase II/histidine kinase"/>
    <property type="match status" value="1"/>
</dbReference>
<dbReference type="InterPro" id="IPR000014">
    <property type="entry name" value="PAS"/>
</dbReference>
<feature type="coiled-coil region" evidence="7">
    <location>
        <begin position="662"/>
        <end position="749"/>
    </location>
</feature>
<dbReference type="PROSITE" id="PS50123">
    <property type="entry name" value="CHER"/>
    <property type="match status" value="1"/>
</dbReference>
<reference evidence="14" key="1">
    <citation type="journal article" date="2019" name="Int. J. Syst. Evol. Microbiol.">
        <title>The Global Catalogue of Microorganisms (GCM) 10K type strain sequencing project: providing services to taxonomists for standard genome sequencing and annotation.</title>
        <authorList>
            <consortium name="The Broad Institute Genomics Platform"/>
            <consortium name="The Broad Institute Genome Sequencing Center for Infectious Disease"/>
            <person name="Wu L."/>
            <person name="Ma J."/>
        </authorList>
    </citation>
    <scope>NUCLEOTIDE SEQUENCE [LARGE SCALE GENOMIC DNA]</scope>
    <source>
        <strain evidence="14">JCM 17338</strain>
    </source>
</reference>
<proteinExistence type="predicted"/>
<dbReference type="Gene3D" id="1.10.155.10">
    <property type="entry name" value="Chemotaxis receptor methyltransferase CheR, N-terminal domain"/>
    <property type="match status" value="1"/>
</dbReference>
<dbReference type="InterPro" id="IPR000700">
    <property type="entry name" value="PAS-assoc_C"/>
</dbReference>
<dbReference type="Gene3D" id="1.20.5.1930">
    <property type="match status" value="1"/>
</dbReference>
<dbReference type="InterPro" id="IPR035909">
    <property type="entry name" value="CheB_C"/>
</dbReference>
<evidence type="ECO:0000259" key="10">
    <source>
        <dbReference type="PROSITE" id="PS50113"/>
    </source>
</evidence>
<dbReference type="InterPro" id="IPR029063">
    <property type="entry name" value="SAM-dependent_MTases_sf"/>
</dbReference>
<dbReference type="Gene3D" id="3.30.565.10">
    <property type="entry name" value="Histidine kinase-like ATPase, C-terminal domain"/>
    <property type="match status" value="1"/>
</dbReference>
<dbReference type="Proteomes" id="UP001501081">
    <property type="component" value="Unassembled WGS sequence"/>
</dbReference>
<dbReference type="SUPFAM" id="SSF53335">
    <property type="entry name" value="S-adenosyl-L-methionine-dependent methyltransferases"/>
    <property type="match status" value="1"/>
</dbReference>
<dbReference type="SMART" id="SM00138">
    <property type="entry name" value="MeTrc"/>
    <property type="match status" value="1"/>
</dbReference>
<dbReference type="CDD" id="cd16434">
    <property type="entry name" value="CheB-CheR_fusion"/>
    <property type="match status" value="1"/>
</dbReference>
<dbReference type="PROSITE" id="PS50112">
    <property type="entry name" value="PAS"/>
    <property type="match status" value="1"/>
</dbReference>
<feature type="domain" description="PAC" evidence="10">
    <location>
        <begin position="1086"/>
        <end position="1138"/>
    </location>
</feature>
<dbReference type="InterPro" id="IPR001610">
    <property type="entry name" value="PAC"/>
</dbReference>
<dbReference type="InterPro" id="IPR005467">
    <property type="entry name" value="His_kinase_dom"/>
</dbReference>
<dbReference type="SMART" id="SM00091">
    <property type="entry name" value="PAS"/>
    <property type="match status" value="5"/>
</dbReference>
<comment type="caution">
    <text evidence="6">Lacks conserved residue(s) required for the propagation of feature annotation.</text>
</comment>
<protein>
    <recommendedName>
        <fullName evidence="2">protein-glutamate O-methyltransferase</fullName>
        <ecNumber evidence="2">2.1.1.80</ecNumber>
    </recommendedName>
</protein>
<evidence type="ECO:0000256" key="4">
    <source>
        <dbReference type="ARBA" id="ARBA00022679"/>
    </source>
</evidence>
<dbReference type="Pfam" id="PF01339">
    <property type="entry name" value="CheB_methylest"/>
    <property type="match status" value="1"/>
</dbReference>
<dbReference type="PROSITE" id="PS50109">
    <property type="entry name" value="HIS_KIN"/>
    <property type="match status" value="1"/>
</dbReference>
<gene>
    <name evidence="13" type="ORF">GCM10022246_08040</name>
</gene>
<dbReference type="SMART" id="SM00387">
    <property type="entry name" value="HATPase_c"/>
    <property type="match status" value="1"/>
</dbReference>
<keyword evidence="4" id="KW-0808">Transferase</keyword>
<dbReference type="Gene3D" id="3.30.450.20">
    <property type="entry name" value="PAS domain"/>
    <property type="match status" value="6"/>
</dbReference>
<dbReference type="PRINTS" id="PR00996">
    <property type="entry name" value="CHERMTFRASE"/>
</dbReference>
<feature type="domain" description="CheB-type methylesterase" evidence="11">
    <location>
        <begin position="28"/>
        <end position="211"/>
    </location>
</feature>
<dbReference type="CDD" id="cd00130">
    <property type="entry name" value="PAS"/>
    <property type="match status" value="1"/>
</dbReference>
<dbReference type="Pfam" id="PF00989">
    <property type="entry name" value="PAS"/>
    <property type="match status" value="1"/>
</dbReference>
<organism evidence="13 14">
    <name type="scientific">Pedobacter ginsengiterrae</name>
    <dbReference type="NCBI Taxonomy" id="871696"/>
    <lineage>
        <taxon>Bacteria</taxon>
        <taxon>Pseudomonadati</taxon>
        <taxon>Bacteroidota</taxon>
        <taxon>Sphingobacteriia</taxon>
        <taxon>Sphingobacteriales</taxon>
        <taxon>Sphingobacteriaceae</taxon>
        <taxon>Pedobacter</taxon>
    </lineage>
</organism>
<evidence type="ECO:0000256" key="5">
    <source>
        <dbReference type="ARBA" id="ARBA00022691"/>
    </source>
</evidence>
<dbReference type="PANTHER" id="PTHR24422:SF27">
    <property type="entry name" value="PROTEIN-GLUTAMATE O-METHYLTRANSFERASE"/>
    <property type="match status" value="1"/>
</dbReference>
<feature type="domain" description="CheR-type methyltransferase" evidence="12">
    <location>
        <begin position="219"/>
        <end position="501"/>
    </location>
</feature>
<dbReference type="PANTHER" id="PTHR24422">
    <property type="entry name" value="CHEMOTAXIS PROTEIN METHYLTRANSFERASE"/>
    <property type="match status" value="1"/>
</dbReference>
<keyword evidence="5" id="KW-0949">S-adenosyl-L-methionine</keyword>
<accession>A0ABP7NY19</accession>
<dbReference type="InterPro" id="IPR000780">
    <property type="entry name" value="CheR_MeTrfase"/>
</dbReference>
<dbReference type="Pfam" id="PF13426">
    <property type="entry name" value="PAS_9"/>
    <property type="match status" value="1"/>
</dbReference>
<dbReference type="NCBIfam" id="TIGR00229">
    <property type="entry name" value="sensory_box"/>
    <property type="match status" value="2"/>
</dbReference>
<dbReference type="CDD" id="cd02440">
    <property type="entry name" value="AdoMet_MTases"/>
    <property type="match status" value="1"/>
</dbReference>
<dbReference type="SUPFAM" id="SSF55785">
    <property type="entry name" value="PYP-like sensor domain (PAS domain)"/>
    <property type="match status" value="6"/>
</dbReference>
<dbReference type="InterPro" id="IPR035965">
    <property type="entry name" value="PAS-like_dom_sf"/>
</dbReference>
<dbReference type="InterPro" id="IPR000673">
    <property type="entry name" value="Sig_transdc_resp-reg_Me-estase"/>
</dbReference>
<dbReference type="PROSITE" id="PS50122">
    <property type="entry name" value="CHEB"/>
    <property type="match status" value="1"/>
</dbReference>
<dbReference type="EC" id="2.1.1.80" evidence="2"/>
<evidence type="ECO:0000256" key="1">
    <source>
        <dbReference type="ARBA" id="ARBA00001541"/>
    </source>
</evidence>
<dbReference type="Pfam" id="PF01739">
    <property type="entry name" value="CheR"/>
    <property type="match status" value="1"/>
</dbReference>
<dbReference type="Pfam" id="PF13596">
    <property type="entry name" value="PAS_10"/>
    <property type="match status" value="1"/>
</dbReference>
<evidence type="ECO:0000259" key="8">
    <source>
        <dbReference type="PROSITE" id="PS50109"/>
    </source>
</evidence>
<comment type="catalytic activity">
    <reaction evidence="1">
        <text>L-glutamyl-[protein] + S-adenosyl-L-methionine = [protein]-L-glutamate 5-O-methyl ester + S-adenosyl-L-homocysteine</text>
        <dbReference type="Rhea" id="RHEA:24452"/>
        <dbReference type="Rhea" id="RHEA-COMP:10208"/>
        <dbReference type="Rhea" id="RHEA-COMP:10311"/>
        <dbReference type="ChEBI" id="CHEBI:29973"/>
        <dbReference type="ChEBI" id="CHEBI:57856"/>
        <dbReference type="ChEBI" id="CHEBI:59789"/>
        <dbReference type="ChEBI" id="CHEBI:82795"/>
        <dbReference type="EC" id="2.1.1.80"/>
    </reaction>
</comment>
<dbReference type="InterPro" id="IPR022641">
    <property type="entry name" value="CheR_N"/>
</dbReference>
<feature type="domain" description="PAC" evidence="10">
    <location>
        <begin position="1336"/>
        <end position="1388"/>
    </location>
</feature>
<name>A0ABP7NY19_9SPHI</name>
<evidence type="ECO:0000256" key="3">
    <source>
        <dbReference type="ARBA" id="ARBA00022603"/>
    </source>
</evidence>
<dbReference type="SUPFAM" id="SSF47757">
    <property type="entry name" value="Chemotaxis receptor methyltransferase CheR, N-terminal domain"/>
    <property type="match status" value="1"/>
</dbReference>
<comment type="caution">
    <text evidence="13">The sequence shown here is derived from an EMBL/GenBank/DDBJ whole genome shotgun (WGS) entry which is preliminary data.</text>
</comment>
<feature type="domain" description="PAS" evidence="9">
    <location>
        <begin position="863"/>
        <end position="936"/>
    </location>
</feature>
<evidence type="ECO:0000256" key="6">
    <source>
        <dbReference type="PROSITE-ProRule" id="PRU00050"/>
    </source>
</evidence>
<sequence length="1735" mass="197349">MGKRNTNPAQRALNHVEQLQQKPSEFLIIGIGASAGGIQALQEFFRHVPQDSGMAYVVILHLSPDHDSQLAAILQQETGIPVSQVTEKTAIQPDHIYVVPPDRHLTIEAENISVSPNLQVAERRAPVDIFFRSLADNHGPRAISVILSGTGANGSMGLKRIKERGGACFVQNPREAEFNEMPRNAIATELIDEVLNVGQIPSRIIAYRESMGAVSISEESENRPETPQEALHEIFKQLRIRTGHDFSNYKRATLLRRIERRINVHNLPDLSTYLAYLQENQDETQALLKDLLISVTNFFRDSKAFAYLEQEVIPSIFLGKTSSDQIRIWVAGCATGEEAYSLAMLCAERSLKINDAPKIQIFATDIDETAISTAREGQYTLNDAADVSPERLRQFFTQDGDVYRVRREIREMILFANHNFLKDPPFSKLDLVTCRNVMIYLNSTAQERVIETFHFALRPKKYLFLGNSESVDAASDHFATHNREHHVFQTREVTPRSYPLPDSVPQFLSSKTSLIQRPEERADRGERISFGELHQRMLEQYAPPSVVINEEYEIVHMSERAGKYFEFAGGEPTQNLLKLIRPEIRLEIRATLYQAVQNKTAVELQNIKLSINGQHHLLNIHVRPVIAEGDPVRGFILVVFIPAADGLQESNTLMVTSEEPMARQLEEELIGLKTQLRSSIEQYEYQAEELKASNEELQAMNEELRSAAEELETSKEELQSINEELRTVNQELKVKIEETSITSNNLQNLVNSANVGTIFLDRSFAIRLFTPAVLDIFNLKSGDYGRPITDITNKLQYHALLQDAEMVLDKLNVVEREVTTSDGSLYLMRLLPYRTSEDRINGVVITFFDITSRRESEEALRISEERNRLLIESAKDYAIFTIDAERRVVSWSSGAELILGYTESEMLGKLEDLIFITEDRNAGIPKKELEEAENAGRAENERWHLRKDGSNFWGSGITQPLKDTKGDTVGYVKIMRDLTIQRGLLEELRISEERYRINLETEVVARTSELKESQEQYATLISNTPDVITRWDKNLKLIFANAAFEKKMNKEIKSLLHRTNSEMGLPDTFVLSYLQDLRHAFKTGERVEHFSSAQTSSGVSYFYSRLTPEKNATGEIISVLAIERDITDLKNSEIELKANRDLLQSILDNSFISMSVLKPVRNEEGKIIDFEIMLTNHELDKETRRDDLVGKFYVQEYPGIRAVGLFELMERVIETGVAEGMEYFYPHEGFDKWYSCMFVKMEDTLVATNMDITERKVAEEHLKKSEEQFRMFVTASSDLIFHMNTDWTEMYALQSDNFLSDIKSPTTEWMRRYIPSDEQQKVKAIINEAVLHKQLFELQHKVLLSDGAVGWANSRAVPLLDDKGEIMEWFGVASDITAQKAFEEERDRNYLLLQQSEEVASTGTWVYDLLNSKLSWSEGMYRLFNVDKETEIDPKIYFVNATEDSKRTAEQLALKITGGADPFEETLTIHVQGEQKVLKVKATVIRGSDAKITKVLGVDMDVTASHQAEERLRQVEAEQQLEIFRVTLRTQEEERRRISESLHNGLGQLLYSTRLAVNYLTLESASQTPDRFAESKGYTTSLLSDSIKETRRISHELMPTVLAEFGLNAAIKDVCEQLTSEVRFDCQVLLDKVKLDNYVELAIFRTVQELMVNVVKHAHATRAKVRILAESDEVLISVKDNGQGINSELKDKPGIGLASIRNKAYLLKGTVLLKSSPGKGTLVEVRLPLKFAQSE</sequence>
<feature type="domain" description="PAC" evidence="10">
    <location>
        <begin position="938"/>
        <end position="990"/>
    </location>
</feature>
<dbReference type="InterPro" id="IPR036804">
    <property type="entry name" value="CheR_N_sf"/>
</dbReference>
<dbReference type="SUPFAM" id="SSF52738">
    <property type="entry name" value="Methylesterase CheB, C-terminal domain"/>
    <property type="match status" value="1"/>
</dbReference>
<dbReference type="PROSITE" id="PS50113">
    <property type="entry name" value="PAC"/>
    <property type="match status" value="5"/>
</dbReference>
<keyword evidence="3" id="KW-0489">Methyltransferase</keyword>
<dbReference type="Pfam" id="PF02518">
    <property type="entry name" value="HATPase_c"/>
    <property type="match status" value="1"/>
</dbReference>
<evidence type="ECO:0000256" key="2">
    <source>
        <dbReference type="ARBA" id="ARBA00012534"/>
    </source>
</evidence>
<dbReference type="Gene3D" id="3.40.50.150">
    <property type="entry name" value="Vaccinia Virus protein VP39"/>
    <property type="match status" value="1"/>
</dbReference>
<evidence type="ECO:0000259" key="11">
    <source>
        <dbReference type="PROSITE" id="PS50122"/>
    </source>
</evidence>
<evidence type="ECO:0000313" key="14">
    <source>
        <dbReference type="Proteomes" id="UP001501081"/>
    </source>
</evidence>
<dbReference type="InterPro" id="IPR036890">
    <property type="entry name" value="HATPase_C_sf"/>
</dbReference>
<feature type="domain" description="Histidine kinase" evidence="8">
    <location>
        <begin position="1643"/>
        <end position="1731"/>
    </location>
</feature>
<dbReference type="Gene3D" id="3.40.50.180">
    <property type="entry name" value="Methylesterase CheB, C-terminal domain"/>
    <property type="match status" value="1"/>
</dbReference>
<dbReference type="Pfam" id="PF08448">
    <property type="entry name" value="PAS_4"/>
    <property type="match status" value="2"/>
</dbReference>
<dbReference type="InterPro" id="IPR022642">
    <property type="entry name" value="CheR_C"/>
</dbReference>
<dbReference type="RefSeq" id="WP_344765147.1">
    <property type="nucleotide sequence ID" value="NZ_BAABAK010000003.1"/>
</dbReference>
<feature type="domain" description="PAC" evidence="10">
    <location>
        <begin position="812"/>
        <end position="862"/>
    </location>
</feature>
<dbReference type="CDD" id="cd16917">
    <property type="entry name" value="HATPase_UhpB-NarQ-NarX-like"/>
    <property type="match status" value="1"/>
</dbReference>
<keyword evidence="7" id="KW-0175">Coiled coil</keyword>
<evidence type="ECO:0000313" key="13">
    <source>
        <dbReference type="EMBL" id="GAA3956506.1"/>
    </source>
</evidence>
<keyword evidence="14" id="KW-1185">Reference proteome</keyword>
<dbReference type="Pfam" id="PF03705">
    <property type="entry name" value="CheR_N"/>
    <property type="match status" value="1"/>
</dbReference>
<dbReference type="EMBL" id="BAABAK010000003">
    <property type="protein sequence ID" value="GAA3956506.1"/>
    <property type="molecule type" value="Genomic_DNA"/>
</dbReference>
<evidence type="ECO:0000259" key="9">
    <source>
        <dbReference type="PROSITE" id="PS50112"/>
    </source>
</evidence>
<evidence type="ECO:0000259" key="12">
    <source>
        <dbReference type="PROSITE" id="PS50123"/>
    </source>
</evidence>